<dbReference type="GO" id="GO:0003677">
    <property type="term" value="F:DNA binding"/>
    <property type="evidence" value="ECO:0007669"/>
    <property type="project" value="InterPro"/>
</dbReference>
<dbReference type="PANTHER" id="PTHR30461:SF23">
    <property type="entry name" value="DNA RECOMBINASE-RELATED"/>
    <property type="match status" value="1"/>
</dbReference>
<name>A0A396RYJ2_9PSED</name>
<dbReference type="RefSeq" id="WP_119701090.1">
    <property type="nucleotide sequence ID" value="NZ_QJSA01000005.1"/>
</dbReference>
<dbReference type="InterPro" id="IPR036162">
    <property type="entry name" value="Resolvase-like_N_sf"/>
</dbReference>
<dbReference type="PROSITE" id="PS51736">
    <property type="entry name" value="RECOMBINASES_3"/>
    <property type="match status" value="1"/>
</dbReference>
<dbReference type="CDD" id="cd00338">
    <property type="entry name" value="Ser_Recombinase"/>
    <property type="match status" value="1"/>
</dbReference>
<feature type="domain" description="Resolvase/invertase-type recombinase catalytic" evidence="2">
    <location>
        <begin position="2"/>
        <end position="149"/>
    </location>
</feature>
<dbReference type="Gene3D" id="3.40.50.1390">
    <property type="entry name" value="Resolvase, N-terminal catalytic domain"/>
    <property type="match status" value="1"/>
</dbReference>
<reference evidence="4 5" key="1">
    <citation type="submission" date="2018-06" db="EMBL/GenBank/DDBJ databases">
        <title>Pseudomonas jilinensis sp. nov., isolated from the production water of Jilin Oilfield in China.</title>
        <authorList>
            <person name="Wang J."/>
        </authorList>
    </citation>
    <scope>NUCLEOTIDE SEQUENCE [LARGE SCALE GENOMIC DNA]</scope>
    <source>
        <strain evidence="4 5">JS15-10A1</strain>
    </source>
</reference>
<gene>
    <name evidence="4" type="ORF">C2846_07160</name>
</gene>
<dbReference type="GO" id="GO:0000150">
    <property type="term" value="F:DNA strand exchange activity"/>
    <property type="evidence" value="ECO:0007669"/>
    <property type="project" value="InterPro"/>
</dbReference>
<dbReference type="InterPro" id="IPR006119">
    <property type="entry name" value="Resolv_N"/>
</dbReference>
<evidence type="ECO:0000313" key="5">
    <source>
        <dbReference type="Proteomes" id="UP000265745"/>
    </source>
</evidence>
<dbReference type="Proteomes" id="UP000265745">
    <property type="component" value="Unassembled WGS sequence"/>
</dbReference>
<dbReference type="SMART" id="SM00857">
    <property type="entry name" value="Resolvase"/>
    <property type="match status" value="1"/>
</dbReference>
<dbReference type="InterPro" id="IPR011109">
    <property type="entry name" value="DNA_bind_recombinase_dom"/>
</dbReference>
<dbReference type="AlphaFoldDB" id="A0A396RYJ2"/>
<keyword evidence="1" id="KW-0175">Coiled coil</keyword>
<proteinExistence type="predicted"/>
<protein>
    <submittedName>
        <fullName evidence="4">Recombinase family protein</fullName>
    </submittedName>
</protein>
<dbReference type="PANTHER" id="PTHR30461">
    <property type="entry name" value="DNA-INVERTASE FROM LAMBDOID PROPHAGE"/>
    <property type="match status" value="1"/>
</dbReference>
<evidence type="ECO:0000256" key="1">
    <source>
        <dbReference type="SAM" id="Coils"/>
    </source>
</evidence>
<dbReference type="InterPro" id="IPR025827">
    <property type="entry name" value="Zn_ribbon_recom_dom"/>
</dbReference>
<evidence type="ECO:0000259" key="3">
    <source>
        <dbReference type="PROSITE" id="PS51737"/>
    </source>
</evidence>
<comment type="caution">
    <text evidence="4">The sequence shown here is derived from an EMBL/GenBank/DDBJ whole genome shotgun (WGS) entry which is preliminary data.</text>
</comment>
<organism evidence="4 5">
    <name type="scientific">Pseudomonas jilinensis</name>
    <dbReference type="NCBI Taxonomy" id="2078689"/>
    <lineage>
        <taxon>Bacteria</taxon>
        <taxon>Pseudomonadati</taxon>
        <taxon>Pseudomonadota</taxon>
        <taxon>Gammaproteobacteria</taxon>
        <taxon>Pseudomonadales</taxon>
        <taxon>Pseudomonadaceae</taxon>
        <taxon>Pseudomonas</taxon>
    </lineage>
</organism>
<keyword evidence="5" id="KW-1185">Reference proteome</keyword>
<dbReference type="InterPro" id="IPR050639">
    <property type="entry name" value="SSR_resolvase"/>
</dbReference>
<dbReference type="InterPro" id="IPR038109">
    <property type="entry name" value="DNA_bind_recomb_sf"/>
</dbReference>
<dbReference type="SUPFAM" id="SSF53041">
    <property type="entry name" value="Resolvase-like"/>
    <property type="match status" value="1"/>
</dbReference>
<dbReference type="Pfam" id="PF07508">
    <property type="entry name" value="Recombinase"/>
    <property type="match status" value="1"/>
</dbReference>
<accession>A0A396RYJ2</accession>
<feature type="coiled-coil region" evidence="1">
    <location>
        <begin position="389"/>
        <end position="443"/>
    </location>
</feature>
<feature type="domain" description="Recombinase" evidence="3">
    <location>
        <begin position="156"/>
        <end position="293"/>
    </location>
</feature>
<dbReference type="EMBL" id="QJSA01000005">
    <property type="protein sequence ID" value="RHW21720.1"/>
    <property type="molecule type" value="Genomic_DNA"/>
</dbReference>
<evidence type="ECO:0000259" key="2">
    <source>
        <dbReference type="PROSITE" id="PS51736"/>
    </source>
</evidence>
<dbReference type="PROSITE" id="PS51737">
    <property type="entry name" value="RECOMBINASE_DNA_BIND"/>
    <property type="match status" value="1"/>
</dbReference>
<dbReference type="Pfam" id="PF13408">
    <property type="entry name" value="Zn_ribbon_recom"/>
    <property type="match status" value="1"/>
</dbReference>
<sequence>MRAVIYARFSSDKQSETSLDDQVNNCQSRAQREGWHVVAIHTDTAMSGSTKVSSRPGGKALLADMLAGRFEVLLLESLDRLARDQVEQETIVRRLEHRGVRIMCLADGYDSHFQGRKVMRGVRGLINELYLDDLRHKTQRGLHGQIDRGYIAGGKSYGYDIVRDDSGSRYVINELEAHWVRWIFQQVAKGRAYRHIVYDLNEKGVPSPRGSSWAVSAIYGSPVKGSGIINNTLYIGRYTWNRSQWIKDPDTGKRRRVDRPRNEWREVDIPELRIVDPMTWQRVRTRLDQGRKHDGLKPSRRPLTALLSGTIRCPHCDGPLTLRGSKRYGCGNAHDRGPTVCPGFNISRPRIERRLLSVIRDDLLNDDAVALFDSLVQERLQRLGGHGEVLALEQRRQELQEELQRLVDAIAQLGLSTAIGQRIRAVERELQTIKDEIQVVRASSGPSLDTGKAFKELLVNLESALQASPTEARHAVSEILGPVKMLMRGPQIWAQIATGPALQIAIGARGCMTGCGGRI</sequence>
<dbReference type="Pfam" id="PF00239">
    <property type="entry name" value="Resolvase"/>
    <property type="match status" value="1"/>
</dbReference>
<dbReference type="Gene3D" id="3.90.1750.20">
    <property type="entry name" value="Putative Large Serine Recombinase, Chain B, Domain 2"/>
    <property type="match status" value="1"/>
</dbReference>
<evidence type="ECO:0000313" key="4">
    <source>
        <dbReference type="EMBL" id="RHW21720.1"/>
    </source>
</evidence>
<dbReference type="OrthoDB" id="2290206at2"/>